<comment type="caution">
    <text evidence="1">The sequence shown here is derived from an EMBL/GenBank/DDBJ whole genome shotgun (WGS) entry which is preliminary data.</text>
</comment>
<protein>
    <submittedName>
        <fullName evidence="1">Uncharacterized protein</fullName>
    </submittedName>
</protein>
<evidence type="ECO:0000313" key="2">
    <source>
        <dbReference type="Proteomes" id="UP000006262"/>
    </source>
</evidence>
<organism evidence="1 2">
    <name type="scientific">Parabacteroides distasonis CL09T03C24</name>
    <dbReference type="NCBI Taxonomy" id="999417"/>
    <lineage>
        <taxon>Bacteria</taxon>
        <taxon>Pseudomonadati</taxon>
        <taxon>Bacteroidota</taxon>
        <taxon>Bacteroidia</taxon>
        <taxon>Bacteroidales</taxon>
        <taxon>Tannerellaceae</taxon>
        <taxon>Parabacteroides</taxon>
    </lineage>
</organism>
<sequence>MFNLCNVLQFIIGRFNQGSFSGLNLVSNTYQGVSHAVFNFSDKRSTVKKETLEQSLTDISLVRT</sequence>
<gene>
    <name evidence="1" type="ORF">HMPREF1059_01582</name>
</gene>
<dbReference type="EMBL" id="AGZN01000014">
    <property type="protein sequence ID" value="EKN28797.1"/>
    <property type="molecule type" value="Genomic_DNA"/>
</dbReference>
<evidence type="ECO:0000313" key="1">
    <source>
        <dbReference type="EMBL" id="EKN28797.1"/>
    </source>
</evidence>
<dbReference type="AlphaFoldDB" id="A0AAD2YJG3"/>
<name>A0AAD2YJG3_PARDI</name>
<reference evidence="1 2" key="1">
    <citation type="submission" date="2012-02" db="EMBL/GenBank/DDBJ databases">
        <title>The Genome Sequence of Parabacteroides distasonis CL09T03C24.</title>
        <authorList>
            <consortium name="The Broad Institute Genome Sequencing Platform"/>
            <person name="Earl A."/>
            <person name="Ward D."/>
            <person name="Feldgarden M."/>
            <person name="Gevers D."/>
            <person name="Zitomersky N.L."/>
            <person name="Coyne M.J."/>
            <person name="Comstock L.E."/>
            <person name="Young S.K."/>
            <person name="Zeng Q."/>
            <person name="Gargeya S."/>
            <person name="Fitzgerald M."/>
            <person name="Haas B."/>
            <person name="Abouelleil A."/>
            <person name="Alvarado L."/>
            <person name="Arachchi H.M."/>
            <person name="Berlin A."/>
            <person name="Chapman S.B."/>
            <person name="Gearin G."/>
            <person name="Goldberg J."/>
            <person name="Griggs A."/>
            <person name="Gujja S."/>
            <person name="Hansen M."/>
            <person name="Heiman D."/>
            <person name="Howarth C."/>
            <person name="Larimer J."/>
            <person name="Lui A."/>
            <person name="MacDonald P.J.P."/>
            <person name="McCowen C."/>
            <person name="Montmayeur A."/>
            <person name="Murphy C."/>
            <person name="Neiman D."/>
            <person name="Pearson M."/>
            <person name="Priest M."/>
            <person name="Roberts A."/>
            <person name="Saif S."/>
            <person name="Shea T."/>
            <person name="Sisk P."/>
            <person name="Stolte C."/>
            <person name="Sykes S."/>
            <person name="Wortman J."/>
            <person name="Nusbaum C."/>
            <person name="Birren B."/>
        </authorList>
    </citation>
    <scope>NUCLEOTIDE SEQUENCE [LARGE SCALE GENOMIC DNA]</scope>
    <source>
        <strain evidence="1 2">CL09T03C24</strain>
    </source>
</reference>
<accession>A0AAD2YJG3</accession>
<proteinExistence type="predicted"/>
<dbReference type="Proteomes" id="UP000006262">
    <property type="component" value="Unassembled WGS sequence"/>
</dbReference>